<feature type="domain" description="C2H2-type" evidence="10">
    <location>
        <begin position="355"/>
        <end position="383"/>
    </location>
</feature>
<keyword evidence="7" id="KW-0539">Nucleus</keyword>
<organism evidence="11 12">
    <name type="scientific">Candidula unifasciata</name>
    <dbReference type="NCBI Taxonomy" id="100452"/>
    <lineage>
        <taxon>Eukaryota</taxon>
        <taxon>Metazoa</taxon>
        <taxon>Spiralia</taxon>
        <taxon>Lophotrochozoa</taxon>
        <taxon>Mollusca</taxon>
        <taxon>Gastropoda</taxon>
        <taxon>Heterobranchia</taxon>
        <taxon>Euthyneura</taxon>
        <taxon>Panpulmonata</taxon>
        <taxon>Eupulmonata</taxon>
        <taxon>Stylommatophora</taxon>
        <taxon>Helicina</taxon>
        <taxon>Helicoidea</taxon>
        <taxon>Geomitridae</taxon>
        <taxon>Candidula</taxon>
    </lineage>
</organism>
<evidence type="ECO:0000313" key="12">
    <source>
        <dbReference type="Proteomes" id="UP000678393"/>
    </source>
</evidence>
<dbReference type="EMBL" id="CAJHNH020000585">
    <property type="protein sequence ID" value="CAG5118648.1"/>
    <property type="molecule type" value="Genomic_DNA"/>
</dbReference>
<feature type="compositionally biased region" description="Basic residues" evidence="9">
    <location>
        <begin position="1371"/>
        <end position="1383"/>
    </location>
</feature>
<dbReference type="PROSITE" id="PS00028">
    <property type="entry name" value="ZINC_FINGER_C2H2_1"/>
    <property type="match status" value="10"/>
</dbReference>
<evidence type="ECO:0000256" key="5">
    <source>
        <dbReference type="ARBA" id="ARBA00022833"/>
    </source>
</evidence>
<dbReference type="FunFam" id="3.30.160.60:FF:000100">
    <property type="entry name" value="Zinc finger 45-like"/>
    <property type="match status" value="1"/>
</dbReference>
<dbReference type="Pfam" id="PF12874">
    <property type="entry name" value="zf-met"/>
    <property type="match status" value="1"/>
</dbReference>
<feature type="compositionally biased region" description="Polar residues" evidence="9">
    <location>
        <begin position="1320"/>
        <end position="1341"/>
    </location>
</feature>
<dbReference type="SMART" id="SM00355">
    <property type="entry name" value="ZnF_C2H2"/>
    <property type="match status" value="11"/>
</dbReference>
<keyword evidence="2" id="KW-0479">Metal-binding</keyword>
<sequence length="1817" mass="200759">MSHQDRFVSSPEDASTESVIRLQKVNENSAVDAEDSTEDVAYSDKEAFDFDNSSDDSNKRRDNKNGKHSKSKVKIKTLTIDGQLVYFCKICDKVFTRRKDKLNHELAHSGESVLTCTECGKEYLHESSLASHMRTHAGDPLFMCDLCPKMFAQSHHLKTHILSHSEPTNFVCKTCYKEFPTSSDLNHHNRIQSKQEITKFWCKMCKIYFCRIHKLTCESRLHAFCCSACSELFHTHKKLKIHMKKFAHYSLDKPKYIEPLQEHELYPDKVQENLKKLQSQKENDLMRKPIKNDVNGKRLSDSYSDIPFKRFKLSVRKLIIDGDQSSTSVQDSAPEASKEVEIELKSPPRHRKGKPYCKKCNKSFKDSVDLDRHKALVHEDRKDAFKCEICSLEFASSDDLDRHGFKHSRERMHTCPVCGQEFPDSSQLTLHLRIHVGDFPYKCSQCGKSFRLKIQLIQHVRLHIAQDANGADKGGESADVGDEQQDHSQGEVENFKCHLCSRSFMYRYKLLDHMKLHANVKCFQCYICRKMLSTKCNLQRHLQTHIKQGMDVDVHNIIIDGDSKSQLDSVSEQLIRANFQLTEHIQNHQGIEGVEKEDLKQPFFGIQRSVSNFELESRFKDHSNFNVNNIEVQGHSLGIRLADIKADIEDDMDSLSEHSFSSSFTRDSERSDPFKFSSDESDTFKTIMAKERIRLRRRLRKNREFFVHSGLQDLSELKKNDDLNSVVAAEGGGDQEDDVTNMMVELNTVTSELDDVTTVFVNLTDKKMITCEKTISSRITETLLITGSSSVPKIEFCVKKEIHQDYANHELGASENDVKDIVNTHEIGKEATSGKMLMFEFDAEQFLDSHINCHEERTGVTSAKHIDEHFQTEEEIKVTASKPGQAQQGESSLSSSEDLQLPGQRSHLRFIVDDSSLTSESSNLEKLQAVFEHSSKYLPSPLSSRKIPAQCQQDETHMSTKDESTLNNLINSHGLNSCNSHSQEKQQTFIVEDSFDRKITMLPLQISQNSPLVDQTTPQVTAQDMKSNLGLKAEIVHEAKSLEKSECSLASAETSRNELRSKNSAKITKENNFSSYTHRNAGENVTVLKHASDINDHSISTLMTPQPFSVASIIKETPHSLSFSTSSGTDSHSNYNISDLISQPSSHTISNFTSQATSHNSADLLAESQKPAISNNRVKFTGQGNSSFMVQSSYLSSLNLTNQTSDNTGSNLMVQSVHAGSNGTTEPSSNGNFVLISQSTGCTSSPSMVQSAISSSISLVQSGHPSFTSVVQSVHPCSTSLVQSSHTISTPGILTSSPLVHPGFSPVVRPGSTHIIQQDPIQPGHMNSASFTQTSNDTTPKLSAHHSSHPTYTVNTQHGNHISSVPAQMSRSKKSKARAHISSHRTVITSQSSTHQSSSLTPHQQTSHSNFNLTTPLPASLASHMYCNSIIGTSSSEAGYLQPSFNLTSSSDTSMKLNPALGSISTSSDNSTVSYGYLTNQNNPPSLLGGCFISAHPLINPQYAIGLNTHVNPSLSLAGNSDFSLNPSTIFDASNPVYRDMNMMDLICTSSTDCSQAVAGSNIGFVSQGCLEAQMRNDIATPFGIHSGFLQSQNQFFNIGNPTIAASFGISGNPANSLFPQQIIPVPVGFGQLDNQMFTTGLVAGDGTLLNSGNVYGTLPRDVYLNSSNVPVPHFAMQLGQAGGLVPLDFANMLPQNTSGFPDMNSFRSGSIRGSLSMNIADQAGSSFINTGNQSLNQASFSSDFPLSISANPQLINNLSSMGIFPNSGLQSNLSNLIAPSNFNFLNAAMIPQNPGQLPGSSAAFVTDFSTGFFPKF</sequence>
<evidence type="ECO:0000256" key="9">
    <source>
        <dbReference type="SAM" id="MobiDB-lite"/>
    </source>
</evidence>
<dbReference type="Proteomes" id="UP000678393">
    <property type="component" value="Unassembled WGS sequence"/>
</dbReference>
<evidence type="ECO:0000256" key="6">
    <source>
        <dbReference type="ARBA" id="ARBA00023125"/>
    </source>
</evidence>
<feature type="region of interest" description="Disordered" evidence="9">
    <location>
        <begin position="1320"/>
        <end position="1412"/>
    </location>
</feature>
<feature type="domain" description="C2H2-type" evidence="10">
    <location>
        <begin position="170"/>
        <end position="197"/>
    </location>
</feature>
<feature type="domain" description="C2H2-type" evidence="10">
    <location>
        <begin position="86"/>
        <end position="113"/>
    </location>
</feature>
<comment type="subcellular location">
    <subcellularLocation>
        <location evidence="1">Nucleus</location>
    </subcellularLocation>
</comment>
<dbReference type="InterPro" id="IPR036236">
    <property type="entry name" value="Znf_C2H2_sf"/>
</dbReference>
<name>A0A8S3YQC6_9EUPU</name>
<dbReference type="FunFam" id="3.30.160.60:FF:000446">
    <property type="entry name" value="Zinc finger protein"/>
    <property type="match status" value="1"/>
</dbReference>
<proteinExistence type="predicted"/>
<gene>
    <name evidence="11" type="ORF">CUNI_LOCUS4206</name>
</gene>
<feature type="compositionally biased region" description="Basic and acidic residues" evidence="9">
    <location>
        <begin position="336"/>
        <end position="346"/>
    </location>
</feature>
<feature type="domain" description="C2H2-type" evidence="10">
    <location>
        <begin position="413"/>
        <end position="440"/>
    </location>
</feature>
<protein>
    <recommendedName>
        <fullName evidence="10">C2H2-type domain-containing protein</fullName>
    </recommendedName>
</protein>
<feature type="region of interest" description="Disordered" evidence="9">
    <location>
        <begin position="25"/>
        <end position="71"/>
    </location>
</feature>
<dbReference type="SUPFAM" id="SSF57667">
    <property type="entry name" value="beta-beta-alpha zinc fingers"/>
    <property type="match status" value="6"/>
</dbReference>
<dbReference type="PROSITE" id="PS50157">
    <property type="entry name" value="ZINC_FINGER_C2H2_2"/>
    <property type="match status" value="11"/>
</dbReference>
<evidence type="ECO:0000256" key="3">
    <source>
        <dbReference type="ARBA" id="ARBA00022737"/>
    </source>
</evidence>
<dbReference type="FunFam" id="3.30.160.60:FF:000204">
    <property type="entry name" value="Zinc finger protein 331"/>
    <property type="match status" value="1"/>
</dbReference>
<feature type="region of interest" description="Disordered" evidence="9">
    <location>
        <begin position="879"/>
        <end position="900"/>
    </location>
</feature>
<feature type="domain" description="C2H2-type" evidence="10">
    <location>
        <begin position="441"/>
        <end position="468"/>
    </location>
</feature>
<feature type="compositionally biased region" description="Polar residues" evidence="9">
    <location>
        <begin position="1349"/>
        <end position="1370"/>
    </location>
</feature>
<feature type="compositionally biased region" description="Low complexity" evidence="9">
    <location>
        <begin position="887"/>
        <end position="900"/>
    </location>
</feature>
<reference evidence="11" key="1">
    <citation type="submission" date="2021-04" db="EMBL/GenBank/DDBJ databases">
        <authorList>
            <consortium name="Molecular Ecology Group"/>
        </authorList>
    </citation>
    <scope>NUCLEOTIDE SEQUENCE</scope>
</reference>
<evidence type="ECO:0000259" key="10">
    <source>
        <dbReference type="PROSITE" id="PS50157"/>
    </source>
</evidence>
<feature type="domain" description="C2H2-type" evidence="10">
    <location>
        <begin position="114"/>
        <end position="141"/>
    </location>
</feature>
<dbReference type="GO" id="GO:0008270">
    <property type="term" value="F:zinc ion binding"/>
    <property type="evidence" value="ECO:0007669"/>
    <property type="project" value="UniProtKB-KW"/>
</dbReference>
<evidence type="ECO:0000313" key="11">
    <source>
        <dbReference type="EMBL" id="CAG5118648.1"/>
    </source>
</evidence>
<keyword evidence="4 8" id="KW-0863">Zinc-finger</keyword>
<accession>A0A8S3YQC6</accession>
<keyword evidence="12" id="KW-1185">Reference proteome</keyword>
<feature type="domain" description="C2H2-type" evidence="10">
    <location>
        <begin position="142"/>
        <end position="169"/>
    </location>
</feature>
<feature type="compositionally biased region" description="Basic and acidic residues" evidence="9">
    <location>
        <begin position="56"/>
        <end position="65"/>
    </location>
</feature>
<feature type="domain" description="C2H2-type" evidence="10">
    <location>
        <begin position="495"/>
        <end position="522"/>
    </location>
</feature>
<dbReference type="GO" id="GO:0003677">
    <property type="term" value="F:DNA binding"/>
    <property type="evidence" value="ECO:0007669"/>
    <property type="project" value="UniProtKB-KW"/>
</dbReference>
<dbReference type="PANTHER" id="PTHR24379:SF121">
    <property type="entry name" value="C2H2-TYPE DOMAIN-CONTAINING PROTEIN"/>
    <property type="match status" value="1"/>
</dbReference>
<evidence type="ECO:0000256" key="7">
    <source>
        <dbReference type="ARBA" id="ARBA00023242"/>
    </source>
</evidence>
<evidence type="ECO:0000256" key="8">
    <source>
        <dbReference type="PROSITE-ProRule" id="PRU00042"/>
    </source>
</evidence>
<keyword evidence="3" id="KW-0677">Repeat</keyword>
<evidence type="ECO:0000256" key="1">
    <source>
        <dbReference type="ARBA" id="ARBA00004123"/>
    </source>
</evidence>
<feature type="domain" description="C2H2-type" evidence="10">
    <location>
        <begin position="385"/>
        <end position="412"/>
    </location>
</feature>
<keyword evidence="5" id="KW-0862">Zinc</keyword>
<dbReference type="PANTHER" id="PTHR24379">
    <property type="entry name" value="KRAB AND ZINC FINGER DOMAIN-CONTAINING"/>
    <property type="match status" value="1"/>
</dbReference>
<feature type="domain" description="C2H2-type" evidence="10">
    <location>
        <begin position="523"/>
        <end position="550"/>
    </location>
</feature>
<dbReference type="Pfam" id="PF00096">
    <property type="entry name" value="zf-C2H2"/>
    <property type="match status" value="5"/>
</dbReference>
<dbReference type="GO" id="GO:0005634">
    <property type="term" value="C:nucleus"/>
    <property type="evidence" value="ECO:0007669"/>
    <property type="project" value="UniProtKB-SubCell"/>
</dbReference>
<evidence type="ECO:0000256" key="4">
    <source>
        <dbReference type="ARBA" id="ARBA00022771"/>
    </source>
</evidence>
<feature type="compositionally biased region" description="Low complexity" evidence="9">
    <location>
        <begin position="1389"/>
        <end position="1409"/>
    </location>
</feature>
<feature type="domain" description="C2H2-type" evidence="10">
    <location>
        <begin position="224"/>
        <end position="254"/>
    </location>
</feature>
<dbReference type="InterPro" id="IPR013087">
    <property type="entry name" value="Znf_C2H2_type"/>
</dbReference>
<comment type="caution">
    <text evidence="11">The sequence shown here is derived from an EMBL/GenBank/DDBJ whole genome shotgun (WGS) entry which is preliminary data.</text>
</comment>
<dbReference type="OrthoDB" id="6077919at2759"/>
<evidence type="ECO:0000256" key="2">
    <source>
        <dbReference type="ARBA" id="ARBA00022723"/>
    </source>
</evidence>
<keyword evidence="6" id="KW-0238">DNA-binding</keyword>
<feature type="region of interest" description="Disordered" evidence="9">
    <location>
        <begin position="324"/>
        <end position="353"/>
    </location>
</feature>
<dbReference type="Gene3D" id="3.30.160.60">
    <property type="entry name" value="Classic Zinc Finger"/>
    <property type="match status" value="6"/>
</dbReference>